<reference evidence="1 2" key="1">
    <citation type="submission" date="2018-05" db="EMBL/GenBank/DDBJ databases">
        <title>Complete Genome Sequences of Extremely Thermoacidophilic, Metal-Mobilizing Type-Strain Members of the Archaeal Family Sulfolobaceae: Acidianus brierleyi DSM-1651T, Acidianus sulfidivorans DSM-18786T, Metallosphaera hakonensis DSM-7519T, and Metallosphaera prunae DSM-10039T.</title>
        <authorList>
            <person name="Counts J.A."/>
            <person name="Kelly R.M."/>
        </authorList>
    </citation>
    <scope>NUCLEOTIDE SEQUENCE [LARGE SCALE GENOMIC DNA]</scope>
    <source>
        <strain evidence="1 2">DSM 1651</strain>
    </source>
</reference>
<gene>
    <name evidence="1" type="ORF">DFR85_00900</name>
</gene>
<evidence type="ECO:0000313" key="2">
    <source>
        <dbReference type="Proteomes" id="UP000248044"/>
    </source>
</evidence>
<protein>
    <submittedName>
        <fullName evidence="1">Uncharacterized protein</fullName>
    </submittedName>
</protein>
<dbReference type="Proteomes" id="UP000248044">
    <property type="component" value="Chromosome"/>
</dbReference>
<name>A0A2U9IBJ0_9CREN</name>
<evidence type="ECO:0000313" key="1">
    <source>
        <dbReference type="EMBL" id="AWR93379.1"/>
    </source>
</evidence>
<proteinExistence type="predicted"/>
<accession>A0A2U9IBJ0</accession>
<sequence length="75" mass="8945">MNIDKMILGYNLSQKKKVTIGNYMIKFHRRKVSKKQYDYLYVIEIFFMNSLIKRGIFSEYGNAVDFAGEFLYSLL</sequence>
<keyword evidence="2" id="KW-1185">Reference proteome</keyword>
<dbReference type="EMBL" id="CP029289">
    <property type="protein sequence ID" value="AWR93379.1"/>
    <property type="molecule type" value="Genomic_DNA"/>
</dbReference>
<dbReference type="RefSeq" id="WP_110269263.1">
    <property type="nucleotide sequence ID" value="NZ_CP029289.2"/>
</dbReference>
<organism evidence="1 2">
    <name type="scientific">Acidianus brierleyi</name>
    <dbReference type="NCBI Taxonomy" id="41673"/>
    <lineage>
        <taxon>Archaea</taxon>
        <taxon>Thermoproteota</taxon>
        <taxon>Thermoprotei</taxon>
        <taxon>Sulfolobales</taxon>
        <taxon>Sulfolobaceae</taxon>
        <taxon>Acidianus</taxon>
    </lineage>
</organism>
<dbReference type="KEGG" id="abri:DFR85_00900"/>
<dbReference type="OrthoDB" id="34573at2157"/>
<dbReference type="GeneID" id="36830670"/>
<dbReference type="AlphaFoldDB" id="A0A2U9IBJ0"/>